<keyword evidence="3" id="KW-1185">Reference proteome</keyword>
<evidence type="ECO:0000313" key="3">
    <source>
        <dbReference type="Proteomes" id="UP000499080"/>
    </source>
</evidence>
<sequence length="174" mass="19030">MPNRRRSQSSNGNQGRIQHNETPYNQQRSFSAKGQSKPIEPVSPACKDIPSASTFSHGDTFSSTNSESSSSQTSVQPNPGTLHLKNFQNPSSSSTKNESTPSRTPVQLHPETMKPKSIQTQSPSSADNDSTIIYFSTPLLEESHPSLKDSCLAEQSHLPADDNIKIQDLEIVYS</sequence>
<evidence type="ECO:0000256" key="1">
    <source>
        <dbReference type="SAM" id="MobiDB-lite"/>
    </source>
</evidence>
<comment type="caution">
    <text evidence="2">The sequence shown here is derived from an EMBL/GenBank/DDBJ whole genome shotgun (WGS) entry which is preliminary data.</text>
</comment>
<proteinExistence type="predicted"/>
<gene>
    <name evidence="2" type="ORF">AVEN_183713_1</name>
</gene>
<accession>A0A4Y2MJS0</accession>
<feature type="compositionally biased region" description="Polar residues" evidence="1">
    <location>
        <begin position="8"/>
        <end position="34"/>
    </location>
</feature>
<dbReference type="Proteomes" id="UP000499080">
    <property type="component" value="Unassembled WGS sequence"/>
</dbReference>
<reference evidence="2 3" key="1">
    <citation type="journal article" date="2019" name="Sci. Rep.">
        <title>Orb-weaving spider Araneus ventricosus genome elucidates the spidroin gene catalogue.</title>
        <authorList>
            <person name="Kono N."/>
            <person name="Nakamura H."/>
            <person name="Ohtoshi R."/>
            <person name="Moran D.A.P."/>
            <person name="Shinohara A."/>
            <person name="Yoshida Y."/>
            <person name="Fujiwara M."/>
            <person name="Mori M."/>
            <person name="Tomita M."/>
            <person name="Arakawa K."/>
        </authorList>
    </citation>
    <scope>NUCLEOTIDE SEQUENCE [LARGE SCALE GENOMIC DNA]</scope>
</reference>
<organism evidence="2 3">
    <name type="scientific">Araneus ventricosus</name>
    <name type="common">Orbweaver spider</name>
    <name type="synonym">Epeira ventricosa</name>
    <dbReference type="NCBI Taxonomy" id="182803"/>
    <lineage>
        <taxon>Eukaryota</taxon>
        <taxon>Metazoa</taxon>
        <taxon>Ecdysozoa</taxon>
        <taxon>Arthropoda</taxon>
        <taxon>Chelicerata</taxon>
        <taxon>Arachnida</taxon>
        <taxon>Araneae</taxon>
        <taxon>Araneomorphae</taxon>
        <taxon>Entelegynae</taxon>
        <taxon>Araneoidea</taxon>
        <taxon>Araneidae</taxon>
        <taxon>Araneus</taxon>
    </lineage>
</organism>
<protein>
    <submittedName>
        <fullName evidence="2">Uncharacterized protein</fullName>
    </submittedName>
</protein>
<dbReference type="AlphaFoldDB" id="A0A4Y2MJS0"/>
<feature type="region of interest" description="Disordered" evidence="1">
    <location>
        <begin position="1"/>
        <end position="130"/>
    </location>
</feature>
<feature type="compositionally biased region" description="Polar residues" evidence="1">
    <location>
        <begin position="117"/>
        <end position="130"/>
    </location>
</feature>
<dbReference type="EMBL" id="BGPR01007510">
    <property type="protein sequence ID" value="GBN27401.1"/>
    <property type="molecule type" value="Genomic_DNA"/>
</dbReference>
<name>A0A4Y2MJS0_ARAVE</name>
<evidence type="ECO:0000313" key="2">
    <source>
        <dbReference type="EMBL" id="GBN27401.1"/>
    </source>
</evidence>
<feature type="compositionally biased region" description="Low complexity" evidence="1">
    <location>
        <begin position="89"/>
        <end position="102"/>
    </location>
</feature>
<feature type="compositionally biased region" description="Low complexity" evidence="1">
    <location>
        <begin position="60"/>
        <end position="74"/>
    </location>
</feature>